<dbReference type="PANTHER" id="PTHR40128:SF1">
    <property type="entry name" value="PHYTANOYL-COA HYDROXYLASE"/>
    <property type="match status" value="1"/>
</dbReference>
<dbReference type="EMBL" id="VCIW01000003">
    <property type="protein sequence ID" value="TLS53243.1"/>
    <property type="molecule type" value="Genomic_DNA"/>
</dbReference>
<dbReference type="OrthoDB" id="243460at2"/>
<keyword evidence="1" id="KW-0560">Oxidoreductase</keyword>
<keyword evidence="2" id="KW-1185">Reference proteome</keyword>
<dbReference type="PANTHER" id="PTHR40128">
    <property type="entry name" value="EXPRESSED PROTEIN"/>
    <property type="match status" value="1"/>
</dbReference>
<organism evidence="1 2">
    <name type="scientific">Paenibacillus antri</name>
    <dbReference type="NCBI Taxonomy" id="2582848"/>
    <lineage>
        <taxon>Bacteria</taxon>
        <taxon>Bacillati</taxon>
        <taxon>Bacillota</taxon>
        <taxon>Bacilli</taxon>
        <taxon>Bacillales</taxon>
        <taxon>Paenibacillaceae</taxon>
        <taxon>Paenibacillus</taxon>
    </lineage>
</organism>
<gene>
    <name evidence="1" type="ORF">FE782_07730</name>
</gene>
<proteinExistence type="predicted"/>
<dbReference type="InterPro" id="IPR008775">
    <property type="entry name" value="Phytyl_CoA_dOase-like"/>
</dbReference>
<dbReference type="GO" id="GO:0016706">
    <property type="term" value="F:2-oxoglutarate-dependent dioxygenase activity"/>
    <property type="evidence" value="ECO:0007669"/>
    <property type="project" value="UniProtKB-ARBA"/>
</dbReference>
<dbReference type="Gene3D" id="2.60.120.620">
    <property type="entry name" value="q2cbj1_9rhob like domain"/>
    <property type="match status" value="1"/>
</dbReference>
<keyword evidence="1" id="KW-0223">Dioxygenase</keyword>
<dbReference type="SUPFAM" id="SSF51197">
    <property type="entry name" value="Clavaminate synthase-like"/>
    <property type="match status" value="1"/>
</dbReference>
<dbReference type="Pfam" id="PF05721">
    <property type="entry name" value="PhyH"/>
    <property type="match status" value="1"/>
</dbReference>
<accession>A0A5R9GJY7</accession>
<sequence length="312" mass="35207">MLTDNDKRPVSGTFQDATPLLETPDLIRERAELDGMIFFRGLLPRETVMAVRGDVLGVLRSYELLEAGREDEAIGDGARIRRYTAEEVAWNGVGAPLDVYRDIQKLESFHALAHAPAIRRMLTAVFGGEPFVHPRNIARVMLPHPDVRTTPSHQDFLHVQGSSDTWTCWIPLGDVPRALGGLAVLKGSHREGLLGVTHAAGAGGLESILCGLDYEWETVDFEAGDVLAFHSHTVHKALPNLRPGTIRLSCDFRYQRASDPIEAASLRPHGPYEWEELYEGWTRRELMYYWKESAFEYVPFDQSIRWQQEKIC</sequence>
<protein>
    <submittedName>
        <fullName evidence="1">Phytanoyl-CoA dioxygenase family protein</fullName>
    </submittedName>
</protein>
<comment type="caution">
    <text evidence="1">The sequence shown here is derived from an EMBL/GenBank/DDBJ whole genome shotgun (WGS) entry which is preliminary data.</text>
</comment>
<evidence type="ECO:0000313" key="2">
    <source>
        <dbReference type="Proteomes" id="UP000309676"/>
    </source>
</evidence>
<dbReference type="Proteomes" id="UP000309676">
    <property type="component" value="Unassembled WGS sequence"/>
</dbReference>
<dbReference type="AlphaFoldDB" id="A0A5R9GJY7"/>
<name>A0A5R9GJY7_9BACL</name>
<dbReference type="RefSeq" id="WP_138193484.1">
    <property type="nucleotide sequence ID" value="NZ_VCIW01000003.1"/>
</dbReference>
<evidence type="ECO:0000313" key="1">
    <source>
        <dbReference type="EMBL" id="TLS53243.1"/>
    </source>
</evidence>
<reference evidence="1 2" key="1">
    <citation type="submission" date="2019-05" db="EMBL/GenBank/DDBJ databases">
        <authorList>
            <person name="Narsing Rao M.P."/>
            <person name="Li W.J."/>
        </authorList>
    </citation>
    <scope>NUCLEOTIDE SEQUENCE [LARGE SCALE GENOMIC DNA]</scope>
    <source>
        <strain evidence="1 2">SYSU_K30003</strain>
    </source>
</reference>